<accession>A0AAE0H252</accession>
<proteinExistence type="predicted"/>
<organism evidence="2 3">
    <name type="scientific">Cymbomonas tetramitiformis</name>
    <dbReference type="NCBI Taxonomy" id="36881"/>
    <lineage>
        <taxon>Eukaryota</taxon>
        <taxon>Viridiplantae</taxon>
        <taxon>Chlorophyta</taxon>
        <taxon>Pyramimonadophyceae</taxon>
        <taxon>Pyramimonadales</taxon>
        <taxon>Pyramimonadaceae</taxon>
        <taxon>Cymbomonas</taxon>
    </lineage>
</organism>
<evidence type="ECO:0000313" key="3">
    <source>
        <dbReference type="Proteomes" id="UP001190700"/>
    </source>
</evidence>
<dbReference type="Proteomes" id="UP001190700">
    <property type="component" value="Unassembled WGS sequence"/>
</dbReference>
<feature type="compositionally biased region" description="Low complexity" evidence="1">
    <location>
        <begin position="1"/>
        <end position="13"/>
    </location>
</feature>
<comment type="caution">
    <text evidence="2">The sequence shown here is derived from an EMBL/GenBank/DDBJ whole genome shotgun (WGS) entry which is preliminary data.</text>
</comment>
<reference evidence="2 3" key="1">
    <citation type="journal article" date="2015" name="Genome Biol. Evol.">
        <title>Comparative Genomics of a Bacterivorous Green Alga Reveals Evolutionary Causalities and Consequences of Phago-Mixotrophic Mode of Nutrition.</title>
        <authorList>
            <person name="Burns J.A."/>
            <person name="Paasch A."/>
            <person name="Narechania A."/>
            <person name="Kim E."/>
        </authorList>
    </citation>
    <scope>NUCLEOTIDE SEQUENCE [LARGE SCALE GENOMIC DNA]</scope>
    <source>
        <strain evidence="2 3">PLY_AMNH</strain>
    </source>
</reference>
<feature type="compositionally biased region" description="Polar residues" evidence="1">
    <location>
        <begin position="59"/>
        <end position="74"/>
    </location>
</feature>
<dbReference type="AlphaFoldDB" id="A0AAE0H252"/>
<feature type="compositionally biased region" description="Basic and acidic residues" evidence="1">
    <location>
        <begin position="76"/>
        <end position="93"/>
    </location>
</feature>
<keyword evidence="3" id="KW-1185">Reference proteome</keyword>
<feature type="region of interest" description="Disordered" evidence="1">
    <location>
        <begin position="1"/>
        <end position="107"/>
    </location>
</feature>
<protein>
    <submittedName>
        <fullName evidence="2">Uncharacterized protein</fullName>
    </submittedName>
</protein>
<evidence type="ECO:0000256" key="1">
    <source>
        <dbReference type="SAM" id="MobiDB-lite"/>
    </source>
</evidence>
<name>A0AAE0H252_9CHLO</name>
<gene>
    <name evidence="2" type="ORF">CYMTET_4007</name>
</gene>
<sequence>MRKLGPSPLGTSPSSPPQLDGSTPEGTPPQHAADAPTTPGGSLEGPPDRAQPLLEVAEETSTSSSLCFTQQMTTVKAHEAEGEPPRLDSHPIVDDPGAMEEDSSADSLRYTQQMAAAGAHEARSEENHPSREHIKLLCRTANTQKFHRPSFGHLGQNLKLPAAGAKF</sequence>
<dbReference type="EMBL" id="LGRX02000447">
    <property type="protein sequence ID" value="KAK3288522.1"/>
    <property type="molecule type" value="Genomic_DNA"/>
</dbReference>
<evidence type="ECO:0000313" key="2">
    <source>
        <dbReference type="EMBL" id="KAK3288522.1"/>
    </source>
</evidence>